<dbReference type="Gene3D" id="2.160.20.80">
    <property type="entry name" value="E3 ubiquitin-protein ligase SopA"/>
    <property type="match status" value="1"/>
</dbReference>
<evidence type="ECO:0000313" key="4">
    <source>
        <dbReference type="EnsemblPlants" id="Pp3c3_29270V3.1"/>
    </source>
</evidence>
<dbReference type="InterPro" id="IPR003131">
    <property type="entry name" value="T1-type_BTB"/>
</dbReference>
<dbReference type="EMBL" id="ABEU02000003">
    <property type="protein sequence ID" value="PNR58116.1"/>
    <property type="molecule type" value="Genomic_DNA"/>
</dbReference>
<dbReference type="Gramene" id="Pp3c3_29270V3.1">
    <property type="protein sequence ID" value="Pp3c3_29270V3.1"/>
    <property type="gene ID" value="Pp3c3_29270"/>
</dbReference>
<evidence type="ECO:0000313" key="3">
    <source>
        <dbReference type="EMBL" id="PNR58116.1"/>
    </source>
</evidence>
<name>A9S7Y1_PHYPA</name>
<dbReference type="AlphaFoldDB" id="A9S7Y1"/>
<dbReference type="HOGENOM" id="CLU_043894_1_1_1"/>
<accession>A9S7Y1</accession>
<protein>
    <recommendedName>
        <fullName evidence="2">Potassium channel tetramerisation-type BTB domain-containing protein</fullName>
    </recommendedName>
</protein>
<dbReference type="Pfam" id="PF00805">
    <property type="entry name" value="Pentapeptide"/>
    <property type="match status" value="4"/>
</dbReference>
<dbReference type="InterPro" id="IPR051082">
    <property type="entry name" value="Pentapeptide-BTB/POZ_domain"/>
</dbReference>
<sequence>MGSPTSSLQIRLDIGGVKFTTTASTLARRNANSVLAAVANDCLQKSQTPGYECETVVFDRDGTHFKHILIWLRDGVVTRGLKTSVYLEILREAEYYTLPGLRKSVKRILGTYDDKVPEDVKSAAQTPDLRRLDVIRFTHCGLKLRGVNLSGLDLSNLDLSGGEFQYARLYNTNFENCDLRDANLEYCDAGGANFRNANLRFCNCTGAKMVGAVLDGADMFLAKFYSARLKNASLRKTIAVRAEFNDANLSRSNLSGAYMSGACLKNANLTDANLSDVEFSFSKHWKAGRADFQYATLTGANFHHAKLEAYFLRNARDYENTINLDESIRNKLEPRLPWMLGRNWFKVPASK</sequence>
<dbReference type="eggNOG" id="KOG1665">
    <property type="taxonomic scope" value="Eukaryota"/>
</dbReference>
<dbReference type="RefSeq" id="XP_024370202.1">
    <property type="nucleotide sequence ID" value="XM_024514434.2"/>
</dbReference>
<dbReference type="Pfam" id="PF02214">
    <property type="entry name" value="BTB_2"/>
    <property type="match status" value="1"/>
</dbReference>
<dbReference type="SUPFAM" id="SSF54695">
    <property type="entry name" value="POZ domain"/>
    <property type="match status" value="1"/>
</dbReference>
<dbReference type="OrthoDB" id="2414723at2759"/>
<dbReference type="GeneID" id="112279769"/>
<reference evidence="4" key="3">
    <citation type="submission" date="2020-12" db="UniProtKB">
        <authorList>
            <consortium name="EnsemblPlants"/>
        </authorList>
    </citation>
    <scope>IDENTIFICATION</scope>
</reference>
<gene>
    <name evidence="4" type="primary">LOC112279769</name>
    <name evidence="3" type="ORF">PHYPA_005111</name>
</gene>
<dbReference type="GO" id="GO:0051260">
    <property type="term" value="P:protein homooligomerization"/>
    <property type="evidence" value="ECO:0007669"/>
    <property type="project" value="InterPro"/>
</dbReference>
<reference evidence="3 5" key="2">
    <citation type="journal article" date="2018" name="Plant J.">
        <title>The Physcomitrella patens chromosome-scale assembly reveals moss genome structure and evolution.</title>
        <authorList>
            <person name="Lang D."/>
            <person name="Ullrich K.K."/>
            <person name="Murat F."/>
            <person name="Fuchs J."/>
            <person name="Jenkins J."/>
            <person name="Haas F.B."/>
            <person name="Piednoel M."/>
            <person name="Gundlach H."/>
            <person name="Van Bel M."/>
            <person name="Meyberg R."/>
            <person name="Vives C."/>
            <person name="Morata J."/>
            <person name="Symeonidi A."/>
            <person name="Hiss M."/>
            <person name="Muchero W."/>
            <person name="Kamisugi Y."/>
            <person name="Saleh O."/>
            <person name="Blanc G."/>
            <person name="Decker E.L."/>
            <person name="van Gessel N."/>
            <person name="Grimwood J."/>
            <person name="Hayes R.D."/>
            <person name="Graham S.W."/>
            <person name="Gunter L.E."/>
            <person name="McDaniel S.F."/>
            <person name="Hoernstein S.N.W."/>
            <person name="Larsson A."/>
            <person name="Li F.W."/>
            <person name="Perroud P.F."/>
            <person name="Phillips J."/>
            <person name="Ranjan P."/>
            <person name="Rokshar D.S."/>
            <person name="Rothfels C.J."/>
            <person name="Schneider L."/>
            <person name="Shu S."/>
            <person name="Stevenson D.W."/>
            <person name="Thummler F."/>
            <person name="Tillich M."/>
            <person name="Villarreal Aguilar J.C."/>
            <person name="Widiez T."/>
            <person name="Wong G.K."/>
            <person name="Wymore A."/>
            <person name="Zhang Y."/>
            <person name="Zimmer A.D."/>
            <person name="Quatrano R.S."/>
            <person name="Mayer K.F.X."/>
            <person name="Goodstein D."/>
            <person name="Casacuberta J.M."/>
            <person name="Vandepoele K."/>
            <person name="Reski R."/>
            <person name="Cuming A.C."/>
            <person name="Tuskan G.A."/>
            <person name="Maumus F."/>
            <person name="Salse J."/>
            <person name="Schmutz J."/>
            <person name="Rensing S.A."/>
        </authorList>
    </citation>
    <scope>NUCLEOTIDE SEQUENCE [LARGE SCALE GENOMIC DNA]</scope>
    <source>
        <strain evidence="4 5">cv. Gransden 2004</strain>
    </source>
</reference>
<dbReference type="Gene3D" id="3.30.710.10">
    <property type="entry name" value="Potassium Channel Kv1.1, Chain A"/>
    <property type="match status" value="1"/>
</dbReference>
<evidence type="ECO:0000259" key="2">
    <source>
        <dbReference type="Pfam" id="PF02214"/>
    </source>
</evidence>
<feature type="domain" description="Potassium channel tetramerisation-type BTB" evidence="2">
    <location>
        <begin position="10"/>
        <end position="101"/>
    </location>
</feature>
<dbReference type="PaxDb" id="3218-PP1S55_43V6.1"/>
<dbReference type="Proteomes" id="UP000006727">
    <property type="component" value="Chromosome 3"/>
</dbReference>
<dbReference type="InterPro" id="IPR001646">
    <property type="entry name" value="5peptide_repeat"/>
</dbReference>
<keyword evidence="5" id="KW-1185">Reference proteome</keyword>
<comment type="pathway">
    <text evidence="1">Protein modification; protein ubiquitination.</text>
</comment>
<organism evidence="3">
    <name type="scientific">Physcomitrium patens</name>
    <name type="common">Spreading-leaved earth moss</name>
    <name type="synonym">Physcomitrella patens</name>
    <dbReference type="NCBI Taxonomy" id="3218"/>
    <lineage>
        <taxon>Eukaryota</taxon>
        <taxon>Viridiplantae</taxon>
        <taxon>Streptophyta</taxon>
        <taxon>Embryophyta</taxon>
        <taxon>Bryophyta</taxon>
        <taxon>Bryophytina</taxon>
        <taxon>Bryopsida</taxon>
        <taxon>Funariidae</taxon>
        <taxon>Funariales</taxon>
        <taxon>Funariaceae</taxon>
        <taxon>Physcomitrium</taxon>
    </lineage>
</organism>
<dbReference type="EnsemblPlants" id="Pp3c3_29270V3.1">
    <property type="protein sequence ID" value="Pp3c3_29270V3.1"/>
    <property type="gene ID" value="Pp3c3_29270"/>
</dbReference>
<dbReference type="SUPFAM" id="SSF141571">
    <property type="entry name" value="Pentapeptide repeat-like"/>
    <property type="match status" value="1"/>
</dbReference>
<dbReference type="PANTHER" id="PTHR14136">
    <property type="entry name" value="BTB_POZ DOMAIN-CONTAINING PROTEIN KCTD9"/>
    <property type="match status" value="1"/>
</dbReference>
<evidence type="ECO:0000313" key="5">
    <source>
        <dbReference type="Proteomes" id="UP000006727"/>
    </source>
</evidence>
<reference evidence="3 5" key="1">
    <citation type="journal article" date="2008" name="Science">
        <title>The Physcomitrella genome reveals evolutionary insights into the conquest of land by plants.</title>
        <authorList>
            <person name="Rensing S."/>
            <person name="Lang D."/>
            <person name="Zimmer A."/>
            <person name="Terry A."/>
            <person name="Salamov A."/>
            <person name="Shapiro H."/>
            <person name="Nishiyama T."/>
            <person name="Perroud P.-F."/>
            <person name="Lindquist E."/>
            <person name="Kamisugi Y."/>
            <person name="Tanahashi T."/>
            <person name="Sakakibara K."/>
            <person name="Fujita T."/>
            <person name="Oishi K."/>
            <person name="Shin-I T."/>
            <person name="Kuroki Y."/>
            <person name="Toyoda A."/>
            <person name="Suzuki Y."/>
            <person name="Hashimoto A."/>
            <person name="Yamaguchi K."/>
            <person name="Sugano A."/>
            <person name="Kohara Y."/>
            <person name="Fujiyama A."/>
            <person name="Anterola A."/>
            <person name="Aoki S."/>
            <person name="Ashton N."/>
            <person name="Barbazuk W.B."/>
            <person name="Barker E."/>
            <person name="Bennetzen J."/>
            <person name="Bezanilla M."/>
            <person name="Blankenship R."/>
            <person name="Cho S.H."/>
            <person name="Dutcher S."/>
            <person name="Estelle M."/>
            <person name="Fawcett J.A."/>
            <person name="Gundlach H."/>
            <person name="Hanada K."/>
            <person name="Heyl A."/>
            <person name="Hicks K.A."/>
            <person name="Hugh J."/>
            <person name="Lohr M."/>
            <person name="Mayer K."/>
            <person name="Melkozernov A."/>
            <person name="Murata T."/>
            <person name="Nelson D."/>
            <person name="Pils B."/>
            <person name="Prigge M."/>
            <person name="Reiss B."/>
            <person name="Renner T."/>
            <person name="Rombauts S."/>
            <person name="Rushton P."/>
            <person name="Sanderfoot A."/>
            <person name="Schween G."/>
            <person name="Shiu S.-H."/>
            <person name="Stueber K."/>
            <person name="Theodoulou F.L."/>
            <person name="Tu H."/>
            <person name="Van de Peer Y."/>
            <person name="Verrier P.J."/>
            <person name="Waters E."/>
            <person name="Wood A."/>
            <person name="Yang L."/>
            <person name="Cove D."/>
            <person name="Cuming A."/>
            <person name="Hasebe M."/>
            <person name="Lucas S."/>
            <person name="Mishler D.B."/>
            <person name="Reski R."/>
            <person name="Grigoriev I."/>
            <person name="Quatrano R.S."/>
            <person name="Boore J.L."/>
        </authorList>
    </citation>
    <scope>NUCLEOTIDE SEQUENCE [LARGE SCALE GENOMIC DNA]</scope>
    <source>
        <strain evidence="4 5">cv. Gransden 2004</strain>
    </source>
</reference>
<dbReference type="FunCoup" id="A9S7Y1">
    <property type="interactions" value="1196"/>
</dbReference>
<evidence type="ECO:0000256" key="1">
    <source>
        <dbReference type="ARBA" id="ARBA00004906"/>
    </source>
</evidence>
<dbReference type="InterPro" id="IPR011333">
    <property type="entry name" value="SKP1/BTB/POZ_sf"/>
</dbReference>
<proteinExistence type="predicted"/>
<dbReference type="PANTHER" id="PTHR14136:SF17">
    <property type="entry name" value="BTB_POZ DOMAIN-CONTAINING PROTEIN KCTD9"/>
    <property type="match status" value="1"/>
</dbReference>
<dbReference type="KEGG" id="ppp:112279769"/>